<evidence type="ECO:0000313" key="3">
    <source>
        <dbReference type="Proteomes" id="UP000000393"/>
    </source>
</evidence>
<reference evidence="3" key="1">
    <citation type="submission" date="2010-06" db="EMBL/GenBank/DDBJ databases">
        <title>Complete sequence of plasmid1 of Nitrosococcus watsoni C-113.</title>
        <authorList>
            <person name="Lucas S."/>
            <person name="Copeland A."/>
            <person name="Lapidus A."/>
            <person name="Cheng J.-F."/>
            <person name="Bruce D."/>
            <person name="Goodwin L."/>
            <person name="Pitluck S."/>
            <person name="Malfatti S.A."/>
            <person name="Chain P.S.G."/>
            <person name="Land M."/>
            <person name="Hauser L."/>
            <person name="Kyrpides N."/>
            <person name="Ivanova N."/>
            <person name="Cambell M.A."/>
            <person name="Heidelberg J.F."/>
            <person name="Klotz M.G."/>
            <person name="Woyke T."/>
        </authorList>
    </citation>
    <scope>NUCLEOTIDE SEQUENCE [LARGE SCALE GENOMIC DNA]</scope>
    <source>
        <strain evidence="3">C-113</strain>
        <plasmid evidence="3">pNWAT01</plasmid>
    </source>
</reference>
<gene>
    <name evidence="2" type="ordered locus">Nwat_3173</name>
</gene>
<accession>D8KCE7</accession>
<dbReference type="Proteomes" id="UP000000393">
    <property type="component" value="Plasmid pNWAT01"/>
</dbReference>
<dbReference type="EMBL" id="CP002087">
    <property type="protein sequence ID" value="ADJ29888.1"/>
    <property type="molecule type" value="Genomic_DNA"/>
</dbReference>
<dbReference type="KEGG" id="nwa:Nwat_3173"/>
<dbReference type="InterPro" id="IPR025639">
    <property type="entry name" value="DruA"/>
</dbReference>
<geneLocation type="plasmid" evidence="2 3">
    <name>pNWAT01</name>
</geneLocation>
<keyword evidence="3" id="KW-1185">Reference proteome</keyword>
<dbReference type="AlphaFoldDB" id="D8KCE7"/>
<feature type="region of interest" description="Disordered" evidence="1">
    <location>
        <begin position="1"/>
        <end position="36"/>
    </location>
</feature>
<dbReference type="Pfam" id="PF14236">
    <property type="entry name" value="DruA"/>
    <property type="match status" value="1"/>
</dbReference>
<sequence>MSGLTCRLNAKSPDSEQGENRKMKKSSRAVVSTTPREANLKRKLRAHLQSLGFTKSEDGALQVPGNDKGIIRTLHRAQREERLRANHEFISLKGEKLMRFFALGKEVNPERISPILERVSAGTLHGDLFRLASLTWSVPVSNGFGRRLRYLVWDENNRKLMGLIAIGDPVFNLSVRDKLIGWNTHDRSARLVNLMDAYVLGALPPYNALLGGKLIACLLRSRDLYDDFANAYGSTTGIISQEEKKARLLAITTSSSMGRSSVYNRLKLAGIQYLKSIGYTGGWGHFHIPDRLFAELRDYLRNIDHTYADQHRFGQGPNWRLRTTRVALSALGFKEDMLRHGIQREVFFCQLAANAAKILQTGKGQPDLRSLLSAKEIAELALDRWMIPRSKRRPGYRDWVSSDLVGLFGNQARMLRTQIKKAEMAKRGIAGA</sequence>
<protein>
    <submittedName>
        <fullName evidence="2">Putative cytoplasmic protein</fullName>
    </submittedName>
</protein>
<organism evidence="2 3">
    <name type="scientific">Nitrosococcus watsoni (strain C-113)</name>
    <dbReference type="NCBI Taxonomy" id="105559"/>
    <lineage>
        <taxon>Bacteria</taxon>
        <taxon>Pseudomonadati</taxon>
        <taxon>Pseudomonadota</taxon>
        <taxon>Gammaproteobacteria</taxon>
        <taxon>Chromatiales</taxon>
        <taxon>Chromatiaceae</taxon>
        <taxon>Nitrosococcus</taxon>
    </lineage>
</organism>
<evidence type="ECO:0000313" key="2">
    <source>
        <dbReference type="EMBL" id="ADJ29888.1"/>
    </source>
</evidence>
<name>D8KCE7_NITWC</name>
<proteinExistence type="predicted"/>
<keyword evidence="2" id="KW-0614">Plasmid</keyword>
<dbReference type="HOGENOM" id="CLU_041281_0_0_6"/>
<evidence type="ECO:0000256" key="1">
    <source>
        <dbReference type="SAM" id="MobiDB-lite"/>
    </source>
</evidence>